<dbReference type="Proteomes" id="UP000501253">
    <property type="component" value="Chromosome"/>
</dbReference>
<dbReference type="GO" id="GO:0050660">
    <property type="term" value="F:flavin adenine dinucleotide binding"/>
    <property type="evidence" value="ECO:0007669"/>
    <property type="project" value="InterPro"/>
</dbReference>
<keyword evidence="2 7" id="KW-0285">Flavoprotein</keyword>
<keyword evidence="5" id="KW-0521">NADP</keyword>
<feature type="binding site" evidence="9">
    <location>
        <position position="142"/>
    </location>
    <ligand>
        <name>FMN</name>
        <dbReference type="ChEBI" id="CHEBI:58210"/>
    </ligand>
</feature>
<dbReference type="PROSITE" id="PS01136">
    <property type="entry name" value="UPF0034"/>
    <property type="match status" value="1"/>
</dbReference>
<keyword evidence="6 7" id="KW-0560">Oxidoreductase</keyword>
<dbReference type="AlphaFoldDB" id="A0A6H1WRL6"/>
<dbReference type="InterPro" id="IPR035587">
    <property type="entry name" value="DUS-like_FMN-bd"/>
</dbReference>
<evidence type="ECO:0000259" key="10">
    <source>
        <dbReference type="Pfam" id="PF01207"/>
    </source>
</evidence>
<protein>
    <recommendedName>
        <fullName evidence="7">tRNA-dihydrouridine synthase</fullName>
        <ecNumber evidence="7">1.3.1.-</ecNumber>
    </recommendedName>
</protein>
<reference evidence="11 12" key="1">
    <citation type="submission" date="2019-08" db="EMBL/GenBank/DDBJ databases">
        <title>Complete genome sequence of Thermosulfurimonas marina SU872T, an anaerobic thermophilic chemolithoautotrophic bacterium isolated from a shallow marine hydrothermal vent.</title>
        <authorList>
            <person name="Allioux M."/>
            <person name="Jebbar M."/>
            <person name="Slobodkina G."/>
            <person name="Slobodkin A."/>
            <person name="Moalic Y."/>
            <person name="Frolova A."/>
            <person name="Shao Z."/>
            <person name="Alain K."/>
        </authorList>
    </citation>
    <scope>NUCLEOTIDE SEQUENCE [LARGE SCALE GENOMIC DNA]</scope>
    <source>
        <strain evidence="11 12">SU872</strain>
    </source>
</reference>
<keyword evidence="12" id="KW-1185">Reference proteome</keyword>
<evidence type="ECO:0000256" key="4">
    <source>
        <dbReference type="ARBA" id="ARBA00022694"/>
    </source>
</evidence>
<keyword evidence="4 7" id="KW-0819">tRNA processing</keyword>
<dbReference type="InterPro" id="IPR001269">
    <property type="entry name" value="DUS_fam"/>
</dbReference>
<sequence>MSAEVAFQTGEVILAPLAGYTHSPFRRLLRRLGADRTWTELVSAEMILQKGLEDPLCYFTEAERPLVFQLFGADPEKIFRAAERVARELRPDALDLNAGCPVRKVVSRGAGAALLKDPERLAACAQALAEAARRAGLPASVKMRLGWDKDRLEELVERLLHTGISALVLHARLAVEGFSGQARWPRLRDLVQLAAPEGLFVIGNGDIKAPEDIKRMFKETGCQAVMVGRAALRNPWIFKEYKENRLLEKPPSLRARLALELLEEMFQVFRPETACKKIKGLLAQLFKGLPGKKALLAPLLTAENCSSLIKGLQNIAGGQ</sequence>
<comment type="cofactor">
    <cofactor evidence="1 7 9">
        <name>FMN</name>
        <dbReference type="ChEBI" id="CHEBI:58210"/>
    </cofactor>
</comment>
<feature type="active site" description="Proton donor" evidence="8">
    <location>
        <position position="100"/>
    </location>
</feature>
<dbReference type="GO" id="GO:0017150">
    <property type="term" value="F:tRNA dihydrouridine synthase activity"/>
    <property type="evidence" value="ECO:0007669"/>
    <property type="project" value="InterPro"/>
</dbReference>
<feature type="domain" description="DUS-like FMN-binding" evidence="10">
    <location>
        <begin position="13"/>
        <end position="295"/>
    </location>
</feature>
<dbReference type="InterPro" id="IPR018517">
    <property type="entry name" value="tRNA_hU_synthase_CS"/>
</dbReference>
<evidence type="ECO:0000313" key="11">
    <source>
        <dbReference type="EMBL" id="QJA05821.1"/>
    </source>
</evidence>
<dbReference type="PANTHER" id="PTHR45846">
    <property type="entry name" value="TRNA-DIHYDROURIDINE(47) SYNTHASE [NAD(P)(+)]-LIKE"/>
    <property type="match status" value="1"/>
</dbReference>
<keyword evidence="9" id="KW-0547">Nucleotide-binding</keyword>
<evidence type="ECO:0000256" key="3">
    <source>
        <dbReference type="ARBA" id="ARBA00022643"/>
    </source>
</evidence>
<evidence type="ECO:0000256" key="5">
    <source>
        <dbReference type="ARBA" id="ARBA00022857"/>
    </source>
</evidence>
<dbReference type="PANTHER" id="PTHR45846:SF1">
    <property type="entry name" value="TRNA-DIHYDROURIDINE(47) SYNTHASE [NAD(P)(+)]-LIKE"/>
    <property type="match status" value="1"/>
</dbReference>
<evidence type="ECO:0000256" key="1">
    <source>
        <dbReference type="ARBA" id="ARBA00001917"/>
    </source>
</evidence>
<dbReference type="SUPFAM" id="SSF51395">
    <property type="entry name" value="FMN-linked oxidoreductases"/>
    <property type="match status" value="1"/>
</dbReference>
<gene>
    <name evidence="11" type="ORF">FVE67_02950</name>
</gene>
<name>A0A6H1WRL6_9BACT</name>
<evidence type="ECO:0000256" key="7">
    <source>
        <dbReference type="PIRNR" id="PIRNR006621"/>
    </source>
</evidence>
<accession>A0A6H1WRL6</accession>
<proteinExistence type="inferred from homology"/>
<evidence type="ECO:0000256" key="8">
    <source>
        <dbReference type="PIRSR" id="PIRSR006621-1"/>
    </source>
</evidence>
<dbReference type="EMBL" id="CP042909">
    <property type="protein sequence ID" value="QJA05821.1"/>
    <property type="molecule type" value="Genomic_DNA"/>
</dbReference>
<organism evidence="11 12">
    <name type="scientific">Thermosulfurimonas marina</name>
    <dbReference type="NCBI Taxonomy" id="2047767"/>
    <lineage>
        <taxon>Bacteria</taxon>
        <taxon>Pseudomonadati</taxon>
        <taxon>Thermodesulfobacteriota</taxon>
        <taxon>Thermodesulfobacteria</taxon>
        <taxon>Thermodesulfobacteriales</taxon>
        <taxon>Thermodesulfobacteriaceae</taxon>
        <taxon>Thermosulfurimonas</taxon>
    </lineage>
</organism>
<evidence type="ECO:0000256" key="2">
    <source>
        <dbReference type="ARBA" id="ARBA00022630"/>
    </source>
</evidence>
<keyword evidence="3 7" id="KW-0288">FMN</keyword>
<comment type="function">
    <text evidence="7">Catalyzes the synthesis of 5,6-dihydrouridine (D), a modified base found in the D-loop of most tRNAs, via the reduction of the C5-C6 double bond in target uridines.</text>
</comment>
<dbReference type="CDD" id="cd02801">
    <property type="entry name" value="DUS_like_FMN"/>
    <property type="match status" value="1"/>
</dbReference>
<dbReference type="Pfam" id="PF01207">
    <property type="entry name" value="Dus"/>
    <property type="match status" value="1"/>
</dbReference>
<dbReference type="KEGG" id="tmai:FVE67_02950"/>
<feature type="binding site" evidence="9">
    <location>
        <position position="170"/>
    </location>
    <ligand>
        <name>FMN</name>
        <dbReference type="ChEBI" id="CHEBI:58210"/>
    </ligand>
</feature>
<feature type="binding site" evidence="9">
    <location>
        <position position="69"/>
    </location>
    <ligand>
        <name>FMN</name>
        <dbReference type="ChEBI" id="CHEBI:58210"/>
    </ligand>
</feature>
<dbReference type="PIRSF" id="PIRSF006621">
    <property type="entry name" value="Dus"/>
    <property type="match status" value="1"/>
</dbReference>
<dbReference type="Gene3D" id="3.20.20.70">
    <property type="entry name" value="Aldolase class I"/>
    <property type="match status" value="1"/>
</dbReference>
<dbReference type="InterPro" id="IPR013785">
    <property type="entry name" value="Aldolase_TIM"/>
</dbReference>
<evidence type="ECO:0000256" key="6">
    <source>
        <dbReference type="ARBA" id="ARBA00023002"/>
    </source>
</evidence>
<evidence type="ECO:0000256" key="9">
    <source>
        <dbReference type="PIRSR" id="PIRSR006621-2"/>
    </source>
</evidence>
<dbReference type="GO" id="GO:0003723">
    <property type="term" value="F:RNA binding"/>
    <property type="evidence" value="ECO:0007669"/>
    <property type="project" value="TreeGrafter"/>
</dbReference>
<dbReference type="EC" id="1.3.1.-" evidence="7"/>
<evidence type="ECO:0000313" key="12">
    <source>
        <dbReference type="Proteomes" id="UP000501253"/>
    </source>
</evidence>
<comment type="similarity">
    <text evidence="7">Belongs to the dus family.</text>
</comment>
<feature type="binding site" evidence="9">
    <location>
        <begin position="228"/>
        <end position="229"/>
    </location>
    <ligand>
        <name>FMN</name>
        <dbReference type="ChEBI" id="CHEBI:58210"/>
    </ligand>
</feature>